<keyword evidence="2" id="KW-1185">Reference proteome</keyword>
<reference evidence="1 2" key="1">
    <citation type="submission" date="2024-07" db="EMBL/GenBank/DDBJ databases">
        <title>Section-level genome sequencing and comparative genomics of Aspergillus sections Usti and Cavernicolus.</title>
        <authorList>
            <consortium name="Lawrence Berkeley National Laboratory"/>
            <person name="Nybo J.L."/>
            <person name="Vesth T.C."/>
            <person name="Theobald S."/>
            <person name="Frisvad J.C."/>
            <person name="Larsen T.O."/>
            <person name="Kjaerboelling I."/>
            <person name="Rothschild-Mancinelli K."/>
            <person name="Lyhne E.K."/>
            <person name="Kogle M.E."/>
            <person name="Barry K."/>
            <person name="Clum A."/>
            <person name="Na H."/>
            <person name="Ledsgaard L."/>
            <person name="Lin J."/>
            <person name="Lipzen A."/>
            <person name="Kuo A."/>
            <person name="Riley R."/>
            <person name="Mondo S."/>
            <person name="Labutti K."/>
            <person name="Haridas S."/>
            <person name="Pangalinan J."/>
            <person name="Salamov A.A."/>
            <person name="Simmons B.A."/>
            <person name="Magnuson J.K."/>
            <person name="Chen J."/>
            <person name="Drula E."/>
            <person name="Henrissat B."/>
            <person name="Wiebenga A."/>
            <person name="Lubbers R.J."/>
            <person name="Gomes A.C."/>
            <person name="Makela M.R."/>
            <person name="Stajich J."/>
            <person name="Grigoriev I.V."/>
            <person name="Mortensen U.H."/>
            <person name="De Vries R.P."/>
            <person name="Baker S.E."/>
            <person name="Andersen M.R."/>
        </authorList>
    </citation>
    <scope>NUCLEOTIDE SEQUENCE [LARGE SCALE GENOMIC DNA]</scope>
    <source>
        <strain evidence="1 2">CBS 123904</strain>
    </source>
</reference>
<name>A0ABR4J3N6_9EURO</name>
<accession>A0ABR4J3N6</accession>
<comment type="caution">
    <text evidence="1">The sequence shown here is derived from an EMBL/GenBank/DDBJ whole genome shotgun (WGS) entry which is preliminary data.</text>
</comment>
<organism evidence="1 2">
    <name type="scientific">Aspergillus pseudoustus</name>
    <dbReference type="NCBI Taxonomy" id="1810923"/>
    <lineage>
        <taxon>Eukaryota</taxon>
        <taxon>Fungi</taxon>
        <taxon>Dikarya</taxon>
        <taxon>Ascomycota</taxon>
        <taxon>Pezizomycotina</taxon>
        <taxon>Eurotiomycetes</taxon>
        <taxon>Eurotiomycetidae</taxon>
        <taxon>Eurotiales</taxon>
        <taxon>Aspergillaceae</taxon>
        <taxon>Aspergillus</taxon>
        <taxon>Aspergillus subgen. Nidulantes</taxon>
    </lineage>
</organism>
<proteinExistence type="predicted"/>
<evidence type="ECO:0000313" key="1">
    <source>
        <dbReference type="EMBL" id="KAL2834653.1"/>
    </source>
</evidence>
<protein>
    <submittedName>
        <fullName evidence="1">Uncharacterized protein</fullName>
    </submittedName>
</protein>
<sequence>MNFNTGRDMVVDYINTDPATEPRFWFLIDIRMGREVGSALLGPSPDNVFVAPRVEWVLDRILESLDWHCRNIALTSDSILNACRGLRFAKAREWGSKMDGGAWVIGCYGKHDVVVDLAMGGRRSKTDLPQDQAMEFLDVVQAEVKECRSKFTPI</sequence>
<gene>
    <name evidence="1" type="ORF">BJY01DRAFT_252977</name>
</gene>
<dbReference type="Proteomes" id="UP001610446">
    <property type="component" value="Unassembled WGS sequence"/>
</dbReference>
<dbReference type="EMBL" id="JBFXLU010000218">
    <property type="protein sequence ID" value="KAL2834653.1"/>
    <property type="molecule type" value="Genomic_DNA"/>
</dbReference>
<evidence type="ECO:0000313" key="2">
    <source>
        <dbReference type="Proteomes" id="UP001610446"/>
    </source>
</evidence>